<evidence type="ECO:0000256" key="3">
    <source>
        <dbReference type="PIRSR" id="PIRSR630564-2"/>
    </source>
</evidence>
<dbReference type="GO" id="GO:0005737">
    <property type="term" value="C:cytoplasm"/>
    <property type="evidence" value="ECO:0007669"/>
    <property type="project" value="TreeGrafter"/>
</dbReference>
<evidence type="ECO:0000313" key="8">
    <source>
        <dbReference type="EMBL" id="KAH7315905.1"/>
    </source>
</evidence>
<proteinExistence type="predicted"/>
<dbReference type="PROSITE" id="PS00383">
    <property type="entry name" value="TYR_PHOSPHATASE_1"/>
    <property type="match status" value="1"/>
</dbReference>
<evidence type="ECO:0008006" key="10">
    <source>
        <dbReference type="Google" id="ProtNLM"/>
    </source>
</evidence>
<evidence type="ECO:0000313" key="9">
    <source>
        <dbReference type="Proteomes" id="UP000825935"/>
    </source>
</evidence>
<dbReference type="GO" id="GO:0046856">
    <property type="term" value="P:phosphatidylinositol dephosphorylation"/>
    <property type="evidence" value="ECO:0007669"/>
    <property type="project" value="TreeGrafter"/>
</dbReference>
<dbReference type="InterPro" id="IPR016130">
    <property type="entry name" value="Tyr_Pase_AS"/>
</dbReference>
<reference evidence="8" key="1">
    <citation type="submission" date="2021-08" db="EMBL/GenBank/DDBJ databases">
        <title>WGS assembly of Ceratopteris richardii.</title>
        <authorList>
            <person name="Marchant D.B."/>
            <person name="Chen G."/>
            <person name="Jenkins J."/>
            <person name="Shu S."/>
            <person name="Leebens-Mack J."/>
            <person name="Grimwood J."/>
            <person name="Schmutz J."/>
            <person name="Soltis P."/>
            <person name="Soltis D."/>
            <person name="Chen Z.-H."/>
        </authorList>
    </citation>
    <scope>NUCLEOTIDE SEQUENCE</scope>
    <source>
        <strain evidence="8">Whitten #5841</strain>
        <tissue evidence="8">Leaf</tissue>
    </source>
</reference>
<dbReference type="GO" id="GO:0012505">
    <property type="term" value="C:endomembrane system"/>
    <property type="evidence" value="ECO:0007669"/>
    <property type="project" value="UniProtKB-SubCell"/>
</dbReference>
<feature type="coiled-coil region" evidence="4">
    <location>
        <begin position="551"/>
        <end position="578"/>
    </location>
</feature>
<dbReference type="GO" id="GO:0004438">
    <property type="term" value="F:phosphatidylinositol-3-phosphate phosphatase activity"/>
    <property type="evidence" value="ECO:0007669"/>
    <property type="project" value="TreeGrafter"/>
</dbReference>
<feature type="binding site" evidence="3">
    <location>
        <begin position="220"/>
        <end position="221"/>
    </location>
    <ligand>
        <name>substrate</name>
    </ligand>
</feature>
<protein>
    <recommendedName>
        <fullName evidence="10">Phosphatidylinositol-3-phosphatase myotubularin-1</fullName>
    </recommendedName>
</protein>
<dbReference type="InterPro" id="IPR029021">
    <property type="entry name" value="Prot-tyrosine_phosphatase-like"/>
</dbReference>
<dbReference type="OMA" id="DYWRITN"/>
<dbReference type="PANTHER" id="PTHR10807:SF8">
    <property type="entry name" value="PHOSPHATIDYLINOSITOL-3-PHOSPHATE PHOSPHATASE"/>
    <property type="match status" value="1"/>
</dbReference>
<evidence type="ECO:0000256" key="2">
    <source>
        <dbReference type="PIRSR" id="PIRSR630564-1"/>
    </source>
</evidence>
<feature type="active site" description="Phosphocysteine intermediate" evidence="2">
    <location>
        <position position="306"/>
    </location>
</feature>
<dbReference type="GO" id="GO:0106018">
    <property type="term" value="F:phosphatidylinositol-3,5-bisphosphate phosphatase activity"/>
    <property type="evidence" value="ECO:0007669"/>
    <property type="project" value="TreeGrafter"/>
</dbReference>
<feature type="binding site" evidence="3">
    <location>
        <begin position="306"/>
        <end position="312"/>
    </location>
    <ligand>
        <name>substrate</name>
    </ligand>
</feature>
<name>A0A8T2SB25_CERRI</name>
<evidence type="ECO:0000259" key="6">
    <source>
        <dbReference type="PROSITE" id="PS50056"/>
    </source>
</evidence>
<dbReference type="Proteomes" id="UP000825935">
    <property type="component" value="Chromosome 21"/>
</dbReference>
<gene>
    <name evidence="8" type="ORF">KP509_21G070100</name>
</gene>
<dbReference type="PROSITE" id="PS50056">
    <property type="entry name" value="TYR_PHOSPHATASE_2"/>
    <property type="match status" value="1"/>
</dbReference>
<dbReference type="PROSITE" id="PS51339">
    <property type="entry name" value="PPASE_MYOTUBULARIN"/>
    <property type="match status" value="1"/>
</dbReference>
<feature type="region of interest" description="Disordered" evidence="5">
    <location>
        <begin position="369"/>
        <end position="397"/>
    </location>
</feature>
<dbReference type="SUPFAM" id="SSF52799">
    <property type="entry name" value="(Phosphotyrosine protein) phosphatases II"/>
    <property type="match status" value="1"/>
</dbReference>
<evidence type="ECO:0000259" key="7">
    <source>
        <dbReference type="PROSITE" id="PS51339"/>
    </source>
</evidence>
<feature type="region of interest" description="Disordered" evidence="5">
    <location>
        <begin position="616"/>
        <end position="637"/>
    </location>
</feature>
<feature type="compositionally biased region" description="Polar residues" evidence="5">
    <location>
        <begin position="369"/>
        <end position="383"/>
    </location>
</feature>
<keyword evidence="9" id="KW-1185">Reference proteome</keyword>
<feature type="domain" description="Myotubularin phosphatase" evidence="7">
    <location>
        <begin position="64"/>
        <end position="511"/>
    </location>
</feature>
<feature type="domain" description="Tyrosine specific protein phosphatases" evidence="6">
    <location>
        <begin position="275"/>
        <end position="319"/>
    </location>
</feature>
<evidence type="ECO:0000256" key="4">
    <source>
        <dbReference type="SAM" id="Coils"/>
    </source>
</evidence>
<comment type="caution">
    <text evidence="8">The sequence shown here is derived from an EMBL/GenBank/DDBJ whole genome shotgun (WGS) entry which is preliminary data.</text>
</comment>
<organism evidence="8 9">
    <name type="scientific">Ceratopteris richardii</name>
    <name type="common">Triangle waterfern</name>
    <dbReference type="NCBI Taxonomy" id="49495"/>
    <lineage>
        <taxon>Eukaryota</taxon>
        <taxon>Viridiplantae</taxon>
        <taxon>Streptophyta</taxon>
        <taxon>Embryophyta</taxon>
        <taxon>Tracheophyta</taxon>
        <taxon>Polypodiopsida</taxon>
        <taxon>Polypodiidae</taxon>
        <taxon>Polypodiales</taxon>
        <taxon>Pteridineae</taxon>
        <taxon>Pteridaceae</taxon>
        <taxon>Parkerioideae</taxon>
        <taxon>Ceratopteris</taxon>
    </lineage>
</organism>
<dbReference type="AlphaFoldDB" id="A0A8T2SB25"/>
<dbReference type="InterPro" id="IPR000387">
    <property type="entry name" value="Tyr_Pase_dom"/>
</dbReference>
<dbReference type="InterPro" id="IPR010569">
    <property type="entry name" value="Myotubularin-like_Pase_dom"/>
</dbReference>
<accession>A0A8T2SB25</accession>
<dbReference type="OrthoDB" id="271628at2759"/>
<evidence type="ECO:0000256" key="5">
    <source>
        <dbReference type="SAM" id="MobiDB-lite"/>
    </source>
</evidence>
<comment type="subcellular location">
    <subcellularLocation>
        <location evidence="1">Endomembrane system</location>
        <topology evidence="1">Peripheral membrane protein</topology>
    </subcellularLocation>
</comment>
<evidence type="ECO:0000256" key="1">
    <source>
        <dbReference type="ARBA" id="ARBA00004184"/>
    </source>
</evidence>
<feature type="compositionally biased region" description="Low complexity" evidence="5">
    <location>
        <begin position="384"/>
        <end position="396"/>
    </location>
</feature>
<dbReference type="PANTHER" id="PTHR10807">
    <property type="entry name" value="MYOTUBULARIN-RELATED"/>
    <property type="match status" value="1"/>
</dbReference>
<dbReference type="Pfam" id="PF06602">
    <property type="entry name" value="Myotub-related"/>
    <property type="match status" value="1"/>
</dbReference>
<dbReference type="EMBL" id="CM035426">
    <property type="protein sequence ID" value="KAH7315905.1"/>
    <property type="molecule type" value="Genomic_DNA"/>
</dbReference>
<keyword evidence="4" id="KW-0175">Coiled coil</keyword>
<dbReference type="InterPro" id="IPR030564">
    <property type="entry name" value="Myotubularin"/>
</dbReference>
<dbReference type="CDD" id="cd14507">
    <property type="entry name" value="PTP-MTM-like"/>
    <property type="match status" value="1"/>
</dbReference>
<sequence length="731" mass="80773">MRIILFGFRPRTKQRKMVWENLMRVTRPARIWDLYAFSNSLTAFKNTDPKVRLHAEYLRLLHLPSSKRIYGSFISGVGLTDSTHSWRLCEANSNFNLSPTYPHLLIVPSSISDEEVQQAALFRARGRLPVVTWRHSENGAVLARSSQPLVGIMLNNRSNADERLVEALCFRTKNSEERRKLYIADARPRKNALANGALGGGSESSSNYFQCEVVFLGIENIHSMRESLARLRDYLDTHGAASSDGSSSLLRSGGLAWGGGNLSNMAAAVSALGDSGWLSHVHNVLAAAAWVAARIDLEGASVLVHCSDGWDRTSQIVALAELMLDPYYRTFRGFQALIEKDWLAFGHPFADRLGMPTYSSNNPLETVRQSSAQSVSSPGRLTQGSGSTSSHTAAGSPNNSSPIFLQWIDCVAQLLRLYPRAFEFSSAFLVEILDCVLSSRFGNFLCNSEKERSQAGISEYCGCMWVYLEKQRHVKGKEHEHFNIFYDRDHQDGALLPPAAALAPVLWPSYFLRWACPSEIKGNGSSWVQGDELENQCRNLVQSHTGFKKAKERAEVKVKELSSKLKLMSQELQGEKKTSSIALANLARVQKENTAIKRALQAIGWKVRFSESGITLRTSSSESEESSSPEATGISPARSVGANLEDLAVSVSVVPETDLSADLIRRPCREDCDSDSDQGCRWPASTCARIGGAFTGIRANFGALEKLCIDDSYFKVGDDVKRHPYATPEIT</sequence>